<feature type="compositionally biased region" description="Basic and acidic residues" evidence="1">
    <location>
        <begin position="1"/>
        <end position="11"/>
    </location>
</feature>
<reference evidence="2 3" key="1">
    <citation type="submission" date="2017-06" db="EMBL/GenBank/DDBJ databases">
        <authorList>
            <person name="Kim H.J."/>
            <person name="Triplett B.A."/>
        </authorList>
    </citation>
    <scope>NUCLEOTIDE SEQUENCE [LARGE SCALE GENOMIC DNA]</scope>
    <source>
        <strain evidence="2 3">DSM 19307</strain>
    </source>
</reference>
<dbReference type="PANTHER" id="PTHR34352">
    <property type="entry name" value="PROTEIN YHFA"/>
    <property type="match status" value="1"/>
</dbReference>
<feature type="region of interest" description="Disordered" evidence="1">
    <location>
        <begin position="1"/>
        <end position="33"/>
    </location>
</feature>
<organism evidence="2 3">
    <name type="scientific">Ekhidna lutea</name>
    <dbReference type="NCBI Taxonomy" id="447679"/>
    <lineage>
        <taxon>Bacteria</taxon>
        <taxon>Pseudomonadati</taxon>
        <taxon>Bacteroidota</taxon>
        <taxon>Cytophagia</taxon>
        <taxon>Cytophagales</taxon>
        <taxon>Reichenbachiellaceae</taxon>
        <taxon>Ekhidna</taxon>
    </lineage>
</organism>
<accession>A0A239K571</accession>
<dbReference type="PANTHER" id="PTHR34352:SF1">
    <property type="entry name" value="PROTEIN YHFA"/>
    <property type="match status" value="1"/>
</dbReference>
<dbReference type="OrthoDB" id="9804010at2"/>
<gene>
    <name evidence="2" type="ORF">SAMN05421640_2442</name>
</gene>
<name>A0A239K571_EKHLU</name>
<evidence type="ECO:0000313" key="3">
    <source>
        <dbReference type="Proteomes" id="UP000198393"/>
    </source>
</evidence>
<proteinExistence type="predicted"/>
<dbReference type="InterPro" id="IPR036102">
    <property type="entry name" value="OsmC/Ohrsf"/>
</dbReference>
<dbReference type="EMBL" id="FZPD01000004">
    <property type="protein sequence ID" value="SNT13497.1"/>
    <property type="molecule type" value="Genomic_DNA"/>
</dbReference>
<evidence type="ECO:0000313" key="2">
    <source>
        <dbReference type="EMBL" id="SNT13497.1"/>
    </source>
</evidence>
<evidence type="ECO:0000256" key="1">
    <source>
        <dbReference type="SAM" id="MobiDB-lite"/>
    </source>
</evidence>
<keyword evidence="3" id="KW-1185">Reference proteome</keyword>
<sequence length="134" mass="15001">MKIDLKYKGDEEFTSTNENGNTAEIDMRSADQKQHQSPTELLLSAVGACAAVEIVSMVKKRRKTFVDLDAEISGERRDEHPRGFTKIHLKYIITSPDLTDEEAERIVNLATTKYCSVAGSLSAEQTHSFEIVRP</sequence>
<dbReference type="Gene3D" id="3.30.300.20">
    <property type="match status" value="1"/>
</dbReference>
<dbReference type="Pfam" id="PF02566">
    <property type="entry name" value="OsmC"/>
    <property type="match status" value="1"/>
</dbReference>
<protein>
    <submittedName>
        <fullName evidence="2">Putative redox protein</fullName>
    </submittedName>
</protein>
<dbReference type="InterPro" id="IPR003718">
    <property type="entry name" value="OsmC/Ohr_fam"/>
</dbReference>
<dbReference type="InterPro" id="IPR015946">
    <property type="entry name" value="KH_dom-like_a/b"/>
</dbReference>
<dbReference type="AlphaFoldDB" id="A0A239K571"/>
<dbReference type="Proteomes" id="UP000198393">
    <property type="component" value="Unassembled WGS sequence"/>
</dbReference>
<dbReference type="SUPFAM" id="SSF82784">
    <property type="entry name" value="OsmC-like"/>
    <property type="match status" value="1"/>
</dbReference>
<dbReference type="RefSeq" id="WP_089357154.1">
    <property type="nucleotide sequence ID" value="NZ_FZPD01000004.1"/>
</dbReference>